<gene>
    <name evidence="2" type="ORF">M413DRAFT_18016</name>
</gene>
<evidence type="ECO:0000313" key="2">
    <source>
        <dbReference type="EMBL" id="KIM43446.1"/>
    </source>
</evidence>
<dbReference type="OrthoDB" id="2747524at2759"/>
<name>A0A0C3CIK4_HEBCY</name>
<protein>
    <submittedName>
        <fullName evidence="2">Uncharacterized protein</fullName>
    </submittedName>
</protein>
<keyword evidence="3" id="KW-1185">Reference proteome</keyword>
<dbReference type="Proteomes" id="UP000053424">
    <property type="component" value="Unassembled WGS sequence"/>
</dbReference>
<evidence type="ECO:0000256" key="1">
    <source>
        <dbReference type="SAM" id="MobiDB-lite"/>
    </source>
</evidence>
<dbReference type="EMBL" id="KN831775">
    <property type="protein sequence ID" value="KIM43446.1"/>
    <property type="molecule type" value="Genomic_DNA"/>
</dbReference>
<dbReference type="AlphaFoldDB" id="A0A0C3CIK4"/>
<reference evidence="3" key="2">
    <citation type="submission" date="2015-01" db="EMBL/GenBank/DDBJ databases">
        <title>Evolutionary Origins and Diversification of the Mycorrhizal Mutualists.</title>
        <authorList>
            <consortium name="DOE Joint Genome Institute"/>
            <consortium name="Mycorrhizal Genomics Consortium"/>
            <person name="Kohler A."/>
            <person name="Kuo A."/>
            <person name="Nagy L.G."/>
            <person name="Floudas D."/>
            <person name="Copeland A."/>
            <person name="Barry K.W."/>
            <person name="Cichocki N."/>
            <person name="Veneault-Fourrey C."/>
            <person name="LaButti K."/>
            <person name="Lindquist E.A."/>
            <person name="Lipzen A."/>
            <person name="Lundell T."/>
            <person name="Morin E."/>
            <person name="Murat C."/>
            <person name="Riley R."/>
            <person name="Ohm R."/>
            <person name="Sun H."/>
            <person name="Tunlid A."/>
            <person name="Henrissat B."/>
            <person name="Grigoriev I.V."/>
            <person name="Hibbett D.S."/>
            <person name="Martin F."/>
        </authorList>
    </citation>
    <scope>NUCLEOTIDE SEQUENCE [LARGE SCALE GENOMIC DNA]</scope>
    <source>
        <strain evidence="3">h7</strain>
    </source>
</reference>
<organism evidence="2 3">
    <name type="scientific">Hebeloma cylindrosporum</name>
    <dbReference type="NCBI Taxonomy" id="76867"/>
    <lineage>
        <taxon>Eukaryota</taxon>
        <taxon>Fungi</taxon>
        <taxon>Dikarya</taxon>
        <taxon>Basidiomycota</taxon>
        <taxon>Agaricomycotina</taxon>
        <taxon>Agaricomycetes</taxon>
        <taxon>Agaricomycetidae</taxon>
        <taxon>Agaricales</taxon>
        <taxon>Agaricineae</taxon>
        <taxon>Hymenogastraceae</taxon>
        <taxon>Hebeloma</taxon>
    </lineage>
</organism>
<sequence>MAQLNLDVVCEIVKQVHPSDVQTLSGLALLCSSANHTARSILFARVRWPHENRHDPQSGLHFFPESLWPYFKSFHLDWPDHWPDASPPLFGTKPLGRGVYYPKYLSKLESALPSMCSISMFQITAPFYPPTPLLGSLVQCRNIKDLRITDTPLYTLILPNLPVGFALERITLIPVGEALRVGEGPFDKRFHDVTYYTREYRKRHWNDAHGRYVGLRYLLQLGTPMFLRYIQISGNFCSLGDFVEVDTWPVLETLVLTGPAPEKTTNASLAVIVNRMPRLVDLRVLLSGKPTEQPFSLISGYHLAMEDAAPTVFSQLKNLAVSNVVKLDDILHYTTSLERLAVIAIINQPRIPIAISRSELDKVILDLEEGGSGKTLKQIKVMMEDELDVPLFVNLGRACPALEEVEIELCGYRNGDVGFEWTDYGDVFSTYAHLRSLRIGIPFATSITEPEDPPHFAAHHHHQPNGPSPNTTITKIHPPPFSVHPVDTTDRLALATYLASRIPTLEHIGFEYRCRTAFVRYEDRWVDWEIERRPLVTGVYDGDAADHDSLGPNDGVTTHGNNLDWDEDVKMWKLQETWYVFPEVWKREELFGS</sequence>
<feature type="region of interest" description="Disordered" evidence="1">
    <location>
        <begin position="452"/>
        <end position="472"/>
    </location>
</feature>
<dbReference type="HOGENOM" id="CLU_025515_0_0_1"/>
<proteinExistence type="predicted"/>
<dbReference type="STRING" id="686832.A0A0C3CIK4"/>
<accession>A0A0C3CIK4</accession>
<evidence type="ECO:0000313" key="3">
    <source>
        <dbReference type="Proteomes" id="UP000053424"/>
    </source>
</evidence>
<reference evidence="2 3" key="1">
    <citation type="submission" date="2014-04" db="EMBL/GenBank/DDBJ databases">
        <authorList>
            <consortium name="DOE Joint Genome Institute"/>
            <person name="Kuo A."/>
            <person name="Gay G."/>
            <person name="Dore J."/>
            <person name="Kohler A."/>
            <person name="Nagy L.G."/>
            <person name="Floudas D."/>
            <person name="Copeland A."/>
            <person name="Barry K.W."/>
            <person name="Cichocki N."/>
            <person name="Veneault-Fourrey C."/>
            <person name="LaButti K."/>
            <person name="Lindquist E.A."/>
            <person name="Lipzen A."/>
            <person name="Lundell T."/>
            <person name="Morin E."/>
            <person name="Murat C."/>
            <person name="Sun H."/>
            <person name="Tunlid A."/>
            <person name="Henrissat B."/>
            <person name="Grigoriev I.V."/>
            <person name="Hibbett D.S."/>
            <person name="Martin F."/>
            <person name="Nordberg H.P."/>
            <person name="Cantor M.N."/>
            <person name="Hua S.X."/>
        </authorList>
    </citation>
    <scope>NUCLEOTIDE SEQUENCE [LARGE SCALE GENOMIC DNA]</scope>
    <source>
        <strain evidence="3">h7</strain>
    </source>
</reference>